<proteinExistence type="predicted"/>
<evidence type="ECO:0000313" key="2">
    <source>
        <dbReference type="Proteomes" id="UP000234197"/>
    </source>
</evidence>
<organism evidence="1 2">
    <name type="scientific">Veillonella parvula</name>
    <name type="common">Staphylococcus parvulus</name>
    <dbReference type="NCBI Taxonomy" id="29466"/>
    <lineage>
        <taxon>Bacteria</taxon>
        <taxon>Bacillati</taxon>
        <taxon>Bacillota</taxon>
        <taxon>Negativicutes</taxon>
        <taxon>Veillonellales</taxon>
        <taxon>Veillonellaceae</taxon>
        <taxon>Veillonella</taxon>
    </lineage>
</organism>
<dbReference type="InterPro" id="IPR025586">
    <property type="entry name" value="PcfJ"/>
</dbReference>
<keyword evidence="2" id="KW-1185">Reference proteome</keyword>
<dbReference type="Pfam" id="PF14284">
    <property type="entry name" value="PcfJ"/>
    <property type="match status" value="1"/>
</dbReference>
<name>A0ABV0IBA5_VEIPA</name>
<comment type="caution">
    <text evidence="1">The sequence shown here is derived from an EMBL/GenBank/DDBJ whole genome shotgun (WGS) entry which is preliminary data.</text>
</comment>
<reference evidence="1 2" key="2">
    <citation type="submission" date="2024-04" db="EMBL/GenBank/DDBJ databases">
        <title>Na.</title>
        <authorList>
            <person name="Choi B."/>
        </authorList>
    </citation>
    <scope>NUCLEOTIDE SEQUENCE [LARGE SCALE GENOMIC DNA]</scope>
    <source>
        <strain evidence="1 2">UMB0138</strain>
    </source>
</reference>
<sequence>MVDAMEILYSFEIQKLHDSVVRYQGWQAPKTVIYHADCDASFSATWPEYYHPGNGYCTRAHYYVCPFCGHRSNPSREHVGLIINESDAIPIDIRFSIVSCKDWVDLQMQGHQVVLMGDQLIKQPKRFYQTIRFDFKNLRVLFIDDLRGEKKVSIYDLEHISGTTNNLYGYVGMLHQCRTRSAAINYATQFRMLFKVLRLEFEKRMSAITGYRVKDVYQATGVSNEHGYGAGMIFNMAWRMAFPDGPALTKPLSFQLWEWSRAGNKAINADVINLGRRYHSFYDALIRGHNITDLKPFMRRWLHKNPGSITAFKGIVMLSDDINEQRLLLDVLSRKQHILLRIFDDAQALVFLKRFRKEYKNQLIPFLSNHFEWDIITMYSQLDAENKASFWETHPKLRDVHDELVNILNKQRFEYVELLKADGLAEKSNGLEFVIPETGADLVNIGVALKNCVRSYTNKIQQGQCIIVGVKKANKFVACLELKPLKGNGALLVQAKLYANKSVHTNKTINNKVLSWAYRHRIAPNTSDIDVKLFEKQKGA</sequence>
<evidence type="ECO:0000313" key="1">
    <source>
        <dbReference type="EMBL" id="MEO9178636.1"/>
    </source>
</evidence>
<dbReference type="EMBL" id="PKMC02000007">
    <property type="protein sequence ID" value="MEO9178636.1"/>
    <property type="molecule type" value="Genomic_DNA"/>
</dbReference>
<gene>
    <name evidence="1" type="ORF">CYJ21_006710</name>
</gene>
<accession>A0ABV0IBA5</accession>
<reference evidence="2" key="1">
    <citation type="submission" date="2017-12" db="EMBL/GenBank/DDBJ databases">
        <title>Phylogenetic diversity of female urinary microbiome.</title>
        <authorList>
            <person name="Thomas-White K."/>
            <person name="Wolfe A.J."/>
        </authorList>
    </citation>
    <scope>NUCLEOTIDE SEQUENCE [LARGE SCALE GENOMIC DNA]</scope>
    <source>
        <strain evidence="2">UMB0138</strain>
    </source>
</reference>
<dbReference type="RefSeq" id="WP_101928758.1">
    <property type="nucleotide sequence ID" value="NZ_PKMC02000007.1"/>
</dbReference>
<protein>
    <submittedName>
        <fullName evidence="1">PcfJ domain-containing protein</fullName>
    </submittedName>
</protein>
<dbReference type="Proteomes" id="UP000234197">
    <property type="component" value="Unassembled WGS sequence"/>
</dbReference>